<protein>
    <recommendedName>
        <fullName evidence="5">F-box domain-containing protein</fullName>
    </recommendedName>
</protein>
<dbReference type="Pfam" id="PF08268">
    <property type="entry name" value="FBA_3"/>
    <property type="match status" value="1"/>
</dbReference>
<dbReference type="InterPro" id="IPR036047">
    <property type="entry name" value="F-box-like_dom_sf"/>
</dbReference>
<evidence type="ECO:0000259" key="1">
    <source>
        <dbReference type="Pfam" id="PF00646"/>
    </source>
</evidence>
<dbReference type="InterPro" id="IPR050796">
    <property type="entry name" value="SCF_F-box_component"/>
</dbReference>
<dbReference type="PANTHER" id="PTHR31672:SF2">
    <property type="entry name" value="F-BOX DOMAIN-CONTAINING PROTEIN"/>
    <property type="match status" value="1"/>
</dbReference>
<dbReference type="Pfam" id="PF00646">
    <property type="entry name" value="F-box"/>
    <property type="match status" value="1"/>
</dbReference>
<dbReference type="InterPro" id="IPR001810">
    <property type="entry name" value="F-box_dom"/>
</dbReference>
<reference evidence="3 4" key="1">
    <citation type="submission" date="2022-10" db="EMBL/GenBank/DDBJ databases">
        <title>WGS assembly of Paspalum vaginatum 540-79.</title>
        <authorList>
            <person name="Sun G."/>
            <person name="Wase N."/>
            <person name="Shu S."/>
            <person name="Jenkins J."/>
            <person name="Zhou B."/>
            <person name="Torres-Rodriguez J."/>
            <person name="Chen C."/>
            <person name="Sandor L."/>
            <person name="Plott C."/>
            <person name="Yoshinga Y."/>
            <person name="Daum C."/>
            <person name="Qi P."/>
            <person name="Barry K."/>
            <person name="Lipzen A."/>
            <person name="Berry L."/>
            <person name="Pedersen C."/>
            <person name="Gottilla T."/>
            <person name="Foltz A."/>
            <person name="Yu H."/>
            <person name="O'Malley R."/>
            <person name="Zhang C."/>
            <person name="Devos K."/>
            <person name="Sigmon B."/>
            <person name="Yu B."/>
            <person name="Obata T."/>
            <person name="Schmutz J."/>
            <person name="Schnable J."/>
        </authorList>
    </citation>
    <scope>NUCLEOTIDE SEQUENCE [LARGE SCALE GENOMIC DNA]</scope>
    <source>
        <strain evidence="4">cv. 540-79</strain>
    </source>
</reference>
<dbReference type="OrthoDB" id="678104at2759"/>
<feature type="domain" description="F-box" evidence="1">
    <location>
        <begin position="13"/>
        <end position="46"/>
    </location>
</feature>
<accession>A0A9W7X744</accession>
<name>A0A9W7X744_9POAL</name>
<dbReference type="EMBL" id="MU630779">
    <property type="protein sequence ID" value="KAJ1253730.1"/>
    <property type="molecule type" value="Genomic_DNA"/>
</dbReference>
<evidence type="ECO:0000259" key="2">
    <source>
        <dbReference type="Pfam" id="PF08268"/>
    </source>
</evidence>
<keyword evidence="4" id="KW-1185">Reference proteome</keyword>
<dbReference type="PANTHER" id="PTHR31672">
    <property type="entry name" value="BNACNNG10540D PROTEIN"/>
    <property type="match status" value="1"/>
</dbReference>
<comment type="caution">
    <text evidence="3">The sequence shown here is derived from an EMBL/GenBank/DDBJ whole genome shotgun (WGS) entry which is preliminary data.</text>
</comment>
<dbReference type="Proteomes" id="UP001164776">
    <property type="component" value="Unassembled WGS sequence"/>
</dbReference>
<organism evidence="3 4">
    <name type="scientific">Paspalum vaginatum</name>
    <name type="common">seashore paspalum</name>
    <dbReference type="NCBI Taxonomy" id="158149"/>
    <lineage>
        <taxon>Eukaryota</taxon>
        <taxon>Viridiplantae</taxon>
        <taxon>Streptophyta</taxon>
        <taxon>Embryophyta</taxon>
        <taxon>Tracheophyta</taxon>
        <taxon>Spermatophyta</taxon>
        <taxon>Magnoliopsida</taxon>
        <taxon>Liliopsida</taxon>
        <taxon>Poales</taxon>
        <taxon>Poaceae</taxon>
        <taxon>PACMAD clade</taxon>
        <taxon>Panicoideae</taxon>
        <taxon>Andropogonodae</taxon>
        <taxon>Paspaleae</taxon>
        <taxon>Paspalinae</taxon>
        <taxon>Paspalum</taxon>
    </lineage>
</organism>
<dbReference type="AlphaFoldDB" id="A0A9W7X744"/>
<feature type="domain" description="F-box associated beta-propeller type 3" evidence="2">
    <location>
        <begin position="197"/>
        <end position="309"/>
    </location>
</feature>
<evidence type="ECO:0000313" key="4">
    <source>
        <dbReference type="Proteomes" id="UP001164776"/>
    </source>
</evidence>
<evidence type="ECO:0000313" key="3">
    <source>
        <dbReference type="EMBL" id="KAJ1253730.1"/>
    </source>
</evidence>
<dbReference type="InterPro" id="IPR013187">
    <property type="entry name" value="F-box-assoc_dom_typ3"/>
</dbReference>
<dbReference type="SUPFAM" id="SSF81383">
    <property type="entry name" value="F-box domain"/>
    <property type="match status" value="1"/>
</dbReference>
<gene>
    <name evidence="3" type="ORF">BS78_K202900</name>
</gene>
<evidence type="ECO:0008006" key="5">
    <source>
        <dbReference type="Google" id="ProtNLM"/>
    </source>
</evidence>
<proteinExistence type="predicted"/>
<sequence>MAAQPEAAATYMNDDVCGEILLRLPFADVLRFRTICKAWHRITTNPGSVAAHANRCPLELIVQRHGVNGALDTVPLLTLDEKRRRCLDIEYPEYRGPPEPFWRGYTLIGSCDGLLLLQRGVGSSHFVGNPLTRHYLLVCDFYLHGPSGEHRILYHTDGEQGSHYVYSLEAADTRRVGPAVPVVLFPGDVPDGKLCSYKILAFDTVSEAFGRISRPPARYRIHNMLGIFLLEVDGKLAMTDISEGSMDLWVLDDYDNDESWTRCLLRVQLPPALRRATLAMNVGAESLNVILVGDHYSTSAGLYDLKRKRFLKQFQFVTAGDLVRRTRLNALVFSPSLKRRGFFDVEEPP</sequence>